<evidence type="ECO:0000259" key="5">
    <source>
        <dbReference type="PROSITE" id="PS50977"/>
    </source>
</evidence>
<evidence type="ECO:0000313" key="6">
    <source>
        <dbReference type="EMBL" id="UOQ58182.1"/>
    </source>
</evidence>
<dbReference type="RefSeq" id="WP_244729185.1">
    <property type="nucleotide sequence ID" value="NZ_CP095045.1"/>
</dbReference>
<feature type="domain" description="HTH tetR-type" evidence="5">
    <location>
        <begin position="15"/>
        <end position="75"/>
    </location>
</feature>
<keyword evidence="1" id="KW-0805">Transcription regulation</keyword>
<dbReference type="InterPro" id="IPR009057">
    <property type="entry name" value="Homeodomain-like_sf"/>
</dbReference>
<evidence type="ECO:0000256" key="3">
    <source>
        <dbReference type="ARBA" id="ARBA00023163"/>
    </source>
</evidence>
<dbReference type="Pfam" id="PF00440">
    <property type="entry name" value="TetR_N"/>
    <property type="match status" value="1"/>
</dbReference>
<keyword evidence="7" id="KW-1185">Reference proteome</keyword>
<protein>
    <submittedName>
        <fullName evidence="6">TetR family transcriptional regulator</fullName>
    </submittedName>
</protein>
<evidence type="ECO:0000256" key="1">
    <source>
        <dbReference type="ARBA" id="ARBA00023015"/>
    </source>
</evidence>
<dbReference type="PANTHER" id="PTHR30055:SF234">
    <property type="entry name" value="HTH-TYPE TRANSCRIPTIONAL REGULATOR BETI"/>
    <property type="match status" value="1"/>
</dbReference>
<keyword evidence="2 4" id="KW-0238">DNA-binding</keyword>
<gene>
    <name evidence="6" type="ORF">MUN78_04870</name>
</gene>
<accession>A0ABY4FPK0</accession>
<reference evidence="6 7" key="1">
    <citation type="submission" date="2022-04" db="EMBL/GenBank/DDBJ databases">
        <title>Leucobacter sp. isolated from rhizosphere of garlic.</title>
        <authorList>
            <person name="Won M."/>
            <person name="Lee C.-M."/>
            <person name="Woen H.-Y."/>
            <person name="Kwon S.-W."/>
        </authorList>
    </citation>
    <scope>NUCLEOTIDE SEQUENCE [LARGE SCALE GENOMIC DNA]</scope>
    <source>
        <strain evidence="6 7">H21R-40</strain>
    </source>
</reference>
<keyword evidence="3" id="KW-0804">Transcription</keyword>
<dbReference type="InterPro" id="IPR050109">
    <property type="entry name" value="HTH-type_TetR-like_transc_reg"/>
</dbReference>
<organism evidence="6 7">
    <name type="scientific">Leucobacter allii</name>
    <dbReference type="NCBI Taxonomy" id="2932247"/>
    <lineage>
        <taxon>Bacteria</taxon>
        <taxon>Bacillati</taxon>
        <taxon>Actinomycetota</taxon>
        <taxon>Actinomycetes</taxon>
        <taxon>Micrococcales</taxon>
        <taxon>Microbacteriaceae</taxon>
        <taxon>Leucobacter</taxon>
    </lineage>
</organism>
<evidence type="ECO:0000313" key="7">
    <source>
        <dbReference type="Proteomes" id="UP000831786"/>
    </source>
</evidence>
<dbReference type="Proteomes" id="UP000831786">
    <property type="component" value="Chromosome"/>
</dbReference>
<evidence type="ECO:0000256" key="2">
    <source>
        <dbReference type="ARBA" id="ARBA00023125"/>
    </source>
</evidence>
<feature type="DNA-binding region" description="H-T-H motif" evidence="4">
    <location>
        <begin position="38"/>
        <end position="57"/>
    </location>
</feature>
<dbReference type="PROSITE" id="PS50977">
    <property type="entry name" value="HTH_TETR_2"/>
    <property type="match status" value="1"/>
</dbReference>
<proteinExistence type="predicted"/>
<name>A0ABY4FPK0_9MICO</name>
<evidence type="ECO:0000256" key="4">
    <source>
        <dbReference type="PROSITE-ProRule" id="PRU00335"/>
    </source>
</evidence>
<sequence>MPEVTRGARVRKPAGERRAEIVAEAAGIALADGLERVTLRAVAERLGVRPGLISHYFPAAESLVVEAFAAAVTGDRERHLGRGAAGDDAGPLARLARFLGSVGTEEGIAQARLWLNARHLARFSPALAGALEEQERLDQDRLAELVRAGVDAGAFRAADARAASVRIFIAVDGFGAYANSAAIGDAAYASFVVDASAWLLGLDPDELAAAVAAALDADDADVV</sequence>
<dbReference type="SUPFAM" id="SSF46689">
    <property type="entry name" value="Homeodomain-like"/>
    <property type="match status" value="1"/>
</dbReference>
<dbReference type="InterPro" id="IPR001647">
    <property type="entry name" value="HTH_TetR"/>
</dbReference>
<dbReference type="PANTHER" id="PTHR30055">
    <property type="entry name" value="HTH-TYPE TRANSCRIPTIONAL REGULATOR RUTR"/>
    <property type="match status" value="1"/>
</dbReference>
<dbReference type="SUPFAM" id="SSF48498">
    <property type="entry name" value="Tetracyclin repressor-like, C-terminal domain"/>
    <property type="match status" value="1"/>
</dbReference>
<dbReference type="EMBL" id="CP095045">
    <property type="protein sequence ID" value="UOQ58182.1"/>
    <property type="molecule type" value="Genomic_DNA"/>
</dbReference>
<dbReference type="InterPro" id="IPR036271">
    <property type="entry name" value="Tet_transcr_reg_TetR-rel_C_sf"/>
</dbReference>
<dbReference type="Gene3D" id="1.10.357.10">
    <property type="entry name" value="Tetracycline Repressor, domain 2"/>
    <property type="match status" value="1"/>
</dbReference>